<protein>
    <submittedName>
        <fullName evidence="2">Uncharacterized protein</fullName>
    </submittedName>
</protein>
<keyword evidence="3" id="KW-1185">Reference proteome</keyword>
<dbReference type="Proteomes" id="UP000323136">
    <property type="component" value="Unassembled WGS sequence"/>
</dbReference>
<evidence type="ECO:0000313" key="3">
    <source>
        <dbReference type="Proteomes" id="UP000323136"/>
    </source>
</evidence>
<keyword evidence="1" id="KW-1133">Transmembrane helix</keyword>
<accession>A0A5S5DQM0</accession>
<evidence type="ECO:0000313" key="2">
    <source>
        <dbReference type="EMBL" id="TYP98177.1"/>
    </source>
</evidence>
<sequence>MESTVKQIEIIYNNVKEYVNTSVTLYKFRAIDKTASAVSSLITRLALISTAAVFLLFINIGISLYIGQLLQENYLGFIIVSFFYLLIGLCIYFFKDTLITKPITNLLITKLSEEKDEL</sequence>
<reference evidence="2 3" key="1">
    <citation type="submission" date="2019-07" db="EMBL/GenBank/DDBJ databases">
        <title>Genomic Encyclopedia of Type Strains, Phase IV (KMG-IV): sequencing the most valuable type-strain genomes for metagenomic binning, comparative biology and taxonomic classification.</title>
        <authorList>
            <person name="Goeker M."/>
        </authorList>
    </citation>
    <scope>NUCLEOTIDE SEQUENCE [LARGE SCALE GENOMIC DNA]</scope>
    <source>
        <strain evidence="2 3">DSM 18961</strain>
    </source>
</reference>
<dbReference type="AlphaFoldDB" id="A0A5S5DQM0"/>
<dbReference type="EMBL" id="VNIA01000003">
    <property type="protein sequence ID" value="TYP98177.1"/>
    <property type="molecule type" value="Genomic_DNA"/>
</dbReference>
<comment type="caution">
    <text evidence="2">The sequence shown here is derived from an EMBL/GenBank/DDBJ whole genome shotgun (WGS) entry which is preliminary data.</text>
</comment>
<gene>
    <name evidence="2" type="ORF">C7447_103347</name>
</gene>
<evidence type="ECO:0000256" key="1">
    <source>
        <dbReference type="SAM" id="Phobius"/>
    </source>
</evidence>
<organism evidence="2 3">
    <name type="scientific">Tenacibaculum adriaticum</name>
    <dbReference type="NCBI Taxonomy" id="413713"/>
    <lineage>
        <taxon>Bacteria</taxon>
        <taxon>Pseudomonadati</taxon>
        <taxon>Bacteroidota</taxon>
        <taxon>Flavobacteriia</taxon>
        <taxon>Flavobacteriales</taxon>
        <taxon>Flavobacteriaceae</taxon>
        <taxon>Tenacibaculum</taxon>
    </lineage>
</organism>
<name>A0A5S5DQM0_9FLAO</name>
<keyword evidence="1" id="KW-0812">Transmembrane</keyword>
<feature type="transmembrane region" description="Helical" evidence="1">
    <location>
        <begin position="45"/>
        <end position="68"/>
    </location>
</feature>
<proteinExistence type="predicted"/>
<feature type="transmembrane region" description="Helical" evidence="1">
    <location>
        <begin position="74"/>
        <end position="94"/>
    </location>
</feature>
<dbReference type="RefSeq" id="WP_148870505.1">
    <property type="nucleotide sequence ID" value="NZ_VNIA01000003.1"/>
</dbReference>
<keyword evidence="1" id="KW-0472">Membrane</keyword>
<dbReference type="OrthoDB" id="678770at2"/>